<gene>
    <name evidence="2" type="ORF">OLC1_LOCUS21865</name>
</gene>
<keyword evidence="1" id="KW-0808">Transferase</keyword>
<protein>
    <submittedName>
        <fullName evidence="2">OLC1v1016176C1</fullName>
    </submittedName>
</protein>
<reference evidence="2" key="1">
    <citation type="submission" date="2023-03" db="EMBL/GenBank/DDBJ databases">
        <authorList>
            <person name="Julca I."/>
        </authorList>
    </citation>
    <scope>NUCLEOTIDE SEQUENCE</scope>
</reference>
<name>A0AAV1E556_OLDCO</name>
<sequence>MKFPAVEFISDNFIKPKYSLPKSNQAIYLGPFDLGMAFVQYMQKGFLFPKPPSFDQNQMHDFLLNLKESLSLTLVHFYPLAGRFEMVQLEGPNNPPNQAIYVDCNKGPGARFIHASAELNMVDIVSPIDVPSIVRSFFDHEGVINYDCGDQSLMTIQVTELIHGVFMGFSMNHMVADGTSLWHFLTSFAEIFNSNGNNNNNNTAISRSPTYDKVFPKGKGPLLSLPFADKNRGDEAEPKLVILRERIFHFSTESVAKLKAKANDNKNNGDCDSRKSSSFQAVSAHVWRCITRARKIPSDQTTIATLAVDHRSRLVPPASQNSFGNYVSPVEAAVNCGELLERSLGWAALLLHEAVNSQTDETARDFVETGWVAALSCVGRVLGSGILIGGSSRSNMSGFEFGFGKAIAIRSGSASLMGKSLCILALKEEAAWIWKSALRLM</sequence>
<organism evidence="2 3">
    <name type="scientific">Oldenlandia corymbosa var. corymbosa</name>
    <dbReference type="NCBI Taxonomy" id="529605"/>
    <lineage>
        <taxon>Eukaryota</taxon>
        <taxon>Viridiplantae</taxon>
        <taxon>Streptophyta</taxon>
        <taxon>Embryophyta</taxon>
        <taxon>Tracheophyta</taxon>
        <taxon>Spermatophyta</taxon>
        <taxon>Magnoliopsida</taxon>
        <taxon>eudicotyledons</taxon>
        <taxon>Gunneridae</taxon>
        <taxon>Pentapetalae</taxon>
        <taxon>asterids</taxon>
        <taxon>lamiids</taxon>
        <taxon>Gentianales</taxon>
        <taxon>Rubiaceae</taxon>
        <taxon>Rubioideae</taxon>
        <taxon>Spermacoceae</taxon>
        <taxon>Hedyotis-Oldenlandia complex</taxon>
        <taxon>Oldenlandia</taxon>
    </lineage>
</organism>
<dbReference type="EMBL" id="OX459125">
    <property type="protein sequence ID" value="CAI9115310.1"/>
    <property type="molecule type" value="Genomic_DNA"/>
</dbReference>
<dbReference type="Proteomes" id="UP001161247">
    <property type="component" value="Chromosome 8"/>
</dbReference>
<accession>A0AAV1E556</accession>
<dbReference type="GO" id="GO:0016740">
    <property type="term" value="F:transferase activity"/>
    <property type="evidence" value="ECO:0007669"/>
    <property type="project" value="UniProtKB-KW"/>
</dbReference>
<evidence type="ECO:0000256" key="1">
    <source>
        <dbReference type="ARBA" id="ARBA00022679"/>
    </source>
</evidence>
<dbReference type="PANTHER" id="PTHR31896:SF12">
    <property type="entry name" value="HXXXD-TYPE ACYL-TRANSFERASE FAMILY PROTEIN"/>
    <property type="match status" value="1"/>
</dbReference>
<evidence type="ECO:0000313" key="3">
    <source>
        <dbReference type="Proteomes" id="UP001161247"/>
    </source>
</evidence>
<proteinExistence type="predicted"/>
<evidence type="ECO:0000313" key="2">
    <source>
        <dbReference type="EMBL" id="CAI9115310.1"/>
    </source>
</evidence>
<dbReference type="Pfam" id="PF02458">
    <property type="entry name" value="Transferase"/>
    <property type="match status" value="1"/>
</dbReference>
<dbReference type="InterPro" id="IPR051283">
    <property type="entry name" value="Sec_Metabolite_Acyltrans"/>
</dbReference>
<keyword evidence="3" id="KW-1185">Reference proteome</keyword>
<dbReference type="Gene3D" id="3.30.559.10">
    <property type="entry name" value="Chloramphenicol acetyltransferase-like domain"/>
    <property type="match status" value="2"/>
</dbReference>
<dbReference type="AlphaFoldDB" id="A0AAV1E556"/>
<dbReference type="PANTHER" id="PTHR31896">
    <property type="entry name" value="FAMILY REGULATORY PROTEIN, PUTATIVE (AFU_ORTHOLOGUE AFUA_3G14730)-RELATED"/>
    <property type="match status" value="1"/>
</dbReference>
<dbReference type="InterPro" id="IPR023213">
    <property type="entry name" value="CAT-like_dom_sf"/>
</dbReference>